<dbReference type="SUPFAM" id="SSF51230">
    <property type="entry name" value="Single hybrid motif"/>
    <property type="match status" value="1"/>
</dbReference>
<dbReference type="FunFam" id="2.40.50.100:FF:000003">
    <property type="entry name" value="Acetyl-CoA carboxylase biotin carboxyl carrier protein"/>
    <property type="match status" value="1"/>
</dbReference>
<dbReference type="InterPro" id="IPR000089">
    <property type="entry name" value="Biotin_lipoyl"/>
</dbReference>
<dbReference type="PROSITE" id="PS00188">
    <property type="entry name" value="BIOTIN"/>
    <property type="match status" value="1"/>
</dbReference>
<evidence type="ECO:0000256" key="3">
    <source>
        <dbReference type="ARBA" id="ARBA00022832"/>
    </source>
</evidence>
<keyword evidence="9" id="KW-0436">Ligase</keyword>
<comment type="function">
    <text evidence="7">This protein is a component of the acetyl coenzyme A carboxylase complex; first, biotin carboxylase catalyzes the carboxylation of the carrier protein and then the transcarboxylase transfers the carboxyl group to form malonyl-CoA.</text>
</comment>
<keyword evidence="6 7" id="KW-0092">Biotin</keyword>
<dbReference type="GO" id="GO:0006633">
    <property type="term" value="P:fatty acid biosynthetic process"/>
    <property type="evidence" value="ECO:0007669"/>
    <property type="project" value="UniProtKB-KW"/>
</dbReference>
<dbReference type="NCBIfam" id="NF005457">
    <property type="entry name" value="PRK07051.1"/>
    <property type="match status" value="1"/>
</dbReference>
<dbReference type="RefSeq" id="WP_281485590.1">
    <property type="nucleotide sequence ID" value="NZ_CP124543.1"/>
</dbReference>
<evidence type="ECO:0000256" key="5">
    <source>
        <dbReference type="ARBA" id="ARBA00023160"/>
    </source>
</evidence>
<dbReference type="GO" id="GO:0003989">
    <property type="term" value="F:acetyl-CoA carboxylase activity"/>
    <property type="evidence" value="ECO:0007669"/>
    <property type="project" value="InterPro"/>
</dbReference>
<dbReference type="PANTHER" id="PTHR47597:SF1">
    <property type="entry name" value="IS A MEMBER OF THE PF|00364 BIOTIN-REQUIRING ENZYMES FAMILY-RELATED"/>
    <property type="match status" value="1"/>
</dbReference>
<proteinExistence type="predicted"/>
<evidence type="ECO:0000256" key="1">
    <source>
        <dbReference type="ARBA" id="ARBA00005194"/>
    </source>
</evidence>
<evidence type="ECO:0000313" key="9">
    <source>
        <dbReference type="EMBL" id="WGV28364.1"/>
    </source>
</evidence>
<keyword evidence="2 7" id="KW-0444">Lipid biosynthesis</keyword>
<evidence type="ECO:0000256" key="7">
    <source>
        <dbReference type="RuleBase" id="RU364072"/>
    </source>
</evidence>
<evidence type="ECO:0000313" key="10">
    <source>
        <dbReference type="Proteomes" id="UP001223520"/>
    </source>
</evidence>
<dbReference type="PROSITE" id="PS50968">
    <property type="entry name" value="BIOTINYL_LIPOYL"/>
    <property type="match status" value="1"/>
</dbReference>
<dbReference type="CDD" id="cd06850">
    <property type="entry name" value="biotinyl_domain"/>
    <property type="match status" value="1"/>
</dbReference>
<keyword evidence="4 7" id="KW-0443">Lipid metabolism</keyword>
<dbReference type="InterPro" id="IPR001249">
    <property type="entry name" value="AcCoA_biotinCC"/>
</dbReference>
<accession>A0AAJ6PBW9</accession>
<evidence type="ECO:0000256" key="4">
    <source>
        <dbReference type="ARBA" id="ARBA00023098"/>
    </source>
</evidence>
<gene>
    <name evidence="9" type="primary">accB</name>
    <name evidence="9" type="ORF">QI031_13220</name>
</gene>
<dbReference type="InterPro" id="IPR001882">
    <property type="entry name" value="Biotin_BS"/>
</dbReference>
<dbReference type="Proteomes" id="UP001223520">
    <property type="component" value="Chromosome"/>
</dbReference>
<name>A0AAJ6PBW9_9CYAN</name>
<dbReference type="EMBL" id="CP124543">
    <property type="protein sequence ID" value="WGV28364.1"/>
    <property type="molecule type" value="Genomic_DNA"/>
</dbReference>
<protein>
    <recommendedName>
        <fullName evidence="7">Biotin carboxyl carrier protein of acetyl-CoA carboxylase</fullName>
    </recommendedName>
</protein>
<dbReference type="InterPro" id="IPR053217">
    <property type="entry name" value="ACC_Biotin_Carrier"/>
</dbReference>
<dbReference type="GO" id="GO:0009317">
    <property type="term" value="C:acetyl-CoA carboxylase complex"/>
    <property type="evidence" value="ECO:0007669"/>
    <property type="project" value="InterPro"/>
</dbReference>
<comment type="pathway">
    <text evidence="1 7">Lipid metabolism; fatty acid biosynthesis.</text>
</comment>
<evidence type="ECO:0000256" key="2">
    <source>
        <dbReference type="ARBA" id="ARBA00022516"/>
    </source>
</evidence>
<dbReference type="Pfam" id="PF00364">
    <property type="entry name" value="Biotin_lipoyl"/>
    <property type="match status" value="1"/>
</dbReference>
<organism evidence="9 10">
    <name type="scientific">Halotia branconii CENA392</name>
    <dbReference type="NCBI Taxonomy" id="1539056"/>
    <lineage>
        <taxon>Bacteria</taxon>
        <taxon>Bacillati</taxon>
        <taxon>Cyanobacteriota</taxon>
        <taxon>Cyanophyceae</taxon>
        <taxon>Nostocales</taxon>
        <taxon>Nodulariaceae</taxon>
        <taxon>Halotia</taxon>
    </lineage>
</organism>
<keyword evidence="10" id="KW-1185">Reference proteome</keyword>
<reference evidence="9 10" key="1">
    <citation type="journal article" date="2023" name="Limnol Oceanogr Lett">
        <title>Environmental adaptations by the intertidal Antarctic cyanobacterium Halotia branconii CENA392 as revealed using long-read genome sequencing.</title>
        <authorList>
            <person name="Dextro R.B."/>
            <person name="Delbaje E."/>
            <person name="Freitas P.N.N."/>
            <person name="Geraldes V."/>
            <person name="Pinto E."/>
            <person name="Long P.F."/>
            <person name="Fiore M.F."/>
        </authorList>
    </citation>
    <scope>NUCLEOTIDE SEQUENCE [LARGE SCALE GENOMIC DNA]</scope>
    <source>
        <strain evidence="9 10">CENA392</strain>
    </source>
</reference>
<dbReference type="NCBIfam" id="TIGR00531">
    <property type="entry name" value="BCCP"/>
    <property type="match status" value="1"/>
</dbReference>
<dbReference type="AlphaFoldDB" id="A0AAJ6PBW9"/>
<dbReference type="KEGG" id="hbq:QI031_13220"/>
<dbReference type="PANTHER" id="PTHR47597">
    <property type="entry name" value="IS A MEMBER OF THE PF|00364 BIOTIN-REQUIRING ENZYMES FAMILY-RELATED"/>
    <property type="match status" value="1"/>
</dbReference>
<keyword evidence="5 7" id="KW-0275">Fatty acid biosynthesis</keyword>
<sequence length="185" mass="19893">MPLDFNEIRQLLTTIAQTDIAEVTLKSEDFELTVRKAGNVSSHIASVAQAASNSLVSSGTTSISPIGTQIAPPPMLEVKTNRVLDNAVSSSNVQLSANPPATIDHKWVEVPSPMVGTFYRAPAPGEASFVEVGDRVRKGQTVCIIEAMKLMNEIEVEVSGQVVEILVENGDPVEYGHPLMRIKPD</sequence>
<dbReference type="Gene3D" id="2.40.50.100">
    <property type="match status" value="1"/>
</dbReference>
<evidence type="ECO:0000256" key="6">
    <source>
        <dbReference type="ARBA" id="ARBA00023267"/>
    </source>
</evidence>
<dbReference type="InterPro" id="IPR011053">
    <property type="entry name" value="Single_hybrid_motif"/>
</dbReference>
<evidence type="ECO:0000259" key="8">
    <source>
        <dbReference type="PROSITE" id="PS50968"/>
    </source>
</evidence>
<keyword evidence="3 7" id="KW-0276">Fatty acid metabolism</keyword>
<feature type="domain" description="Lipoyl-binding" evidence="8">
    <location>
        <begin position="105"/>
        <end position="183"/>
    </location>
</feature>
<dbReference type="PRINTS" id="PR01071">
    <property type="entry name" value="ACOABIOTINCC"/>
</dbReference>